<feature type="domain" description="Rho-GAP" evidence="2">
    <location>
        <begin position="1"/>
        <end position="127"/>
    </location>
</feature>
<protein>
    <submittedName>
        <fullName evidence="4">Type II inositol 1,4,5-trisphosphate 5-phosphatase-like</fullName>
    </submittedName>
</protein>
<organism evidence="3 4">
    <name type="scientific">Hyalella azteca</name>
    <name type="common">Amphipod</name>
    <dbReference type="NCBI Taxonomy" id="294128"/>
    <lineage>
        <taxon>Eukaryota</taxon>
        <taxon>Metazoa</taxon>
        <taxon>Ecdysozoa</taxon>
        <taxon>Arthropoda</taxon>
        <taxon>Crustacea</taxon>
        <taxon>Multicrustacea</taxon>
        <taxon>Malacostraca</taxon>
        <taxon>Eumalacostraca</taxon>
        <taxon>Peracarida</taxon>
        <taxon>Amphipoda</taxon>
        <taxon>Senticaudata</taxon>
        <taxon>Talitrida</taxon>
        <taxon>Talitroidea</taxon>
        <taxon>Hyalellidae</taxon>
        <taxon>Hyalella</taxon>
    </lineage>
</organism>
<dbReference type="SMART" id="SM00324">
    <property type="entry name" value="RhoGAP"/>
    <property type="match status" value="1"/>
</dbReference>
<dbReference type="RefSeq" id="XP_047735993.1">
    <property type="nucleotide sequence ID" value="XM_047880037.1"/>
</dbReference>
<dbReference type="InterPro" id="IPR051025">
    <property type="entry name" value="RhoGAP"/>
</dbReference>
<name>A0A979FGE1_HYAAZ</name>
<proteinExistence type="predicted"/>
<dbReference type="Proteomes" id="UP000694843">
    <property type="component" value="Unplaced"/>
</dbReference>
<dbReference type="InterPro" id="IPR000198">
    <property type="entry name" value="RhoGAP_dom"/>
</dbReference>
<dbReference type="PROSITE" id="PS50238">
    <property type="entry name" value="RHOGAP"/>
    <property type="match status" value="1"/>
</dbReference>
<reference evidence="4" key="1">
    <citation type="submission" date="2025-08" db="UniProtKB">
        <authorList>
            <consortium name="RefSeq"/>
        </authorList>
    </citation>
    <scope>IDENTIFICATION</scope>
</reference>
<dbReference type="Pfam" id="PF00620">
    <property type="entry name" value="RhoGAP"/>
    <property type="match status" value="1"/>
</dbReference>
<gene>
    <name evidence="4" type="primary">LOC125177731</name>
</gene>
<dbReference type="AlphaFoldDB" id="A0A979FGE1"/>
<dbReference type="KEGG" id="hazt:125177731"/>
<sequence>MPSRELGVSVHSIAQALLVFLEALPEPVVPCSLYPAALRAAAEGYLPAKQVVSQMPDYHRNVFTYLMAFLNELLVHRHENKLDASTLAMVFGLVILREAAVHKPGALAKPDHDSKKKLFVYHFLVNE</sequence>
<dbReference type="OMA" id="SKMVPEV"/>
<evidence type="ECO:0000313" key="4">
    <source>
        <dbReference type="RefSeq" id="XP_047735993.1"/>
    </source>
</evidence>
<evidence type="ECO:0000259" key="2">
    <source>
        <dbReference type="PROSITE" id="PS50238"/>
    </source>
</evidence>
<dbReference type="Gene3D" id="1.10.555.10">
    <property type="entry name" value="Rho GTPase activation protein"/>
    <property type="match status" value="1"/>
</dbReference>
<accession>A0A979FGE1</accession>
<keyword evidence="1" id="KW-0343">GTPase activation</keyword>
<dbReference type="InterPro" id="IPR008936">
    <property type="entry name" value="Rho_GTPase_activation_prot"/>
</dbReference>
<dbReference type="PANTHER" id="PTHR15228">
    <property type="entry name" value="SPERMATHECAL PHYSIOLOGY VARIANT"/>
    <property type="match status" value="1"/>
</dbReference>
<dbReference type="GO" id="GO:0007165">
    <property type="term" value="P:signal transduction"/>
    <property type="evidence" value="ECO:0007669"/>
    <property type="project" value="InterPro"/>
</dbReference>
<dbReference type="OrthoDB" id="9994905at2759"/>
<dbReference type="GO" id="GO:0051056">
    <property type="term" value="P:regulation of small GTPase mediated signal transduction"/>
    <property type="evidence" value="ECO:0007669"/>
    <property type="project" value="UniProtKB-ARBA"/>
</dbReference>
<dbReference type="PANTHER" id="PTHR15228:SF25">
    <property type="entry name" value="F-BAR DOMAIN-CONTAINING PROTEIN"/>
    <property type="match status" value="1"/>
</dbReference>
<dbReference type="SUPFAM" id="SSF48350">
    <property type="entry name" value="GTPase activation domain, GAP"/>
    <property type="match status" value="1"/>
</dbReference>
<evidence type="ECO:0000256" key="1">
    <source>
        <dbReference type="ARBA" id="ARBA00022468"/>
    </source>
</evidence>
<keyword evidence="3" id="KW-1185">Reference proteome</keyword>
<dbReference type="GeneID" id="125177731"/>
<evidence type="ECO:0000313" key="3">
    <source>
        <dbReference type="Proteomes" id="UP000694843"/>
    </source>
</evidence>
<dbReference type="GO" id="GO:0005096">
    <property type="term" value="F:GTPase activator activity"/>
    <property type="evidence" value="ECO:0007669"/>
    <property type="project" value="UniProtKB-KW"/>
</dbReference>